<gene>
    <name evidence="4" type="ORF">JJQ58_09915</name>
</gene>
<feature type="compositionally biased region" description="Basic and acidic residues" evidence="1">
    <location>
        <begin position="21"/>
        <end position="67"/>
    </location>
</feature>
<feature type="domain" description="DUF1541" evidence="3">
    <location>
        <begin position="128"/>
        <end position="178"/>
    </location>
</feature>
<keyword evidence="5" id="KW-1185">Reference proteome</keyword>
<organism evidence="4 5">
    <name type="scientific">Mammaliicoccus fleurettii</name>
    <dbReference type="NCBI Taxonomy" id="150056"/>
    <lineage>
        <taxon>Bacteria</taxon>
        <taxon>Bacillati</taxon>
        <taxon>Bacillota</taxon>
        <taxon>Bacilli</taxon>
        <taxon>Bacillales</taxon>
        <taxon>Staphylococcaceae</taxon>
        <taxon>Mammaliicoccus</taxon>
    </lineage>
</organism>
<evidence type="ECO:0000313" key="4">
    <source>
        <dbReference type="EMBL" id="MBS3697782.1"/>
    </source>
</evidence>
<sequence>MIKKLSFILLASGLVLSACSSDKEDENKKDKNHKQEENMEHMDHKSDSKVPKGMKTTEDSKFKKDDKVTITEGHMPGMKNAKGTVKGAYETYAYEVTYTPKDGGKKVKNHKWVVNEEVAEAPKEGFKKGDTVKLEADHMNGMKGSEAKIDDVNKTTVYVVDYKSTEDDKMVKNHKWMTSDELKAR</sequence>
<dbReference type="Proteomes" id="UP000681586">
    <property type="component" value="Unassembled WGS sequence"/>
</dbReference>
<dbReference type="PROSITE" id="PS51257">
    <property type="entry name" value="PROKAR_LIPOPROTEIN"/>
    <property type="match status" value="1"/>
</dbReference>
<dbReference type="RefSeq" id="WP_203154050.1">
    <property type="nucleotide sequence ID" value="NZ_JAEPSA010000018.1"/>
</dbReference>
<dbReference type="EMBL" id="JAGXBM010000016">
    <property type="protein sequence ID" value="MBS3697782.1"/>
    <property type="molecule type" value="Genomic_DNA"/>
</dbReference>
<evidence type="ECO:0000259" key="3">
    <source>
        <dbReference type="Pfam" id="PF07563"/>
    </source>
</evidence>
<protein>
    <submittedName>
        <fullName evidence="4">YdhK family protein</fullName>
    </submittedName>
</protein>
<feature type="signal peptide" evidence="2">
    <location>
        <begin position="1"/>
        <end position="20"/>
    </location>
</feature>
<name>A0ABS5MPH9_9STAP</name>
<evidence type="ECO:0000256" key="1">
    <source>
        <dbReference type="SAM" id="MobiDB-lite"/>
    </source>
</evidence>
<feature type="chain" id="PRO_5045089189" evidence="2">
    <location>
        <begin position="21"/>
        <end position="185"/>
    </location>
</feature>
<evidence type="ECO:0000256" key="2">
    <source>
        <dbReference type="SAM" id="SignalP"/>
    </source>
</evidence>
<feature type="region of interest" description="Disordered" evidence="1">
    <location>
        <begin position="19"/>
        <end position="67"/>
    </location>
</feature>
<keyword evidence="2" id="KW-0732">Signal</keyword>
<dbReference type="InterPro" id="IPR011438">
    <property type="entry name" value="DUF1541"/>
</dbReference>
<reference evidence="4 5" key="1">
    <citation type="submission" date="2021-05" db="EMBL/GenBank/DDBJ databases">
        <title>Staphylococcus fleurettii isolated from lake water in First Nation community in Manitoba, Canada.</title>
        <authorList>
            <person name="Bashar S."/>
            <person name="Murdock A."/>
            <person name="Patidar R."/>
            <person name="Golding G."/>
            <person name="Farenhorst A."/>
            <person name="Kumar A."/>
        </authorList>
    </citation>
    <scope>NUCLEOTIDE SEQUENCE [LARGE SCALE GENOMIC DNA]</scope>
    <source>
        <strain evidence="4 5">SF002</strain>
    </source>
</reference>
<proteinExistence type="predicted"/>
<dbReference type="Pfam" id="PF07563">
    <property type="entry name" value="DUF1541"/>
    <property type="match status" value="2"/>
</dbReference>
<accession>A0ABS5MPH9</accession>
<dbReference type="Gene3D" id="2.30.30.1210">
    <property type="entry name" value="Domain of unknown function DUF1541"/>
    <property type="match status" value="1"/>
</dbReference>
<comment type="caution">
    <text evidence="4">The sequence shown here is derived from an EMBL/GenBank/DDBJ whole genome shotgun (WGS) entry which is preliminary data.</text>
</comment>
<feature type="domain" description="DUF1541" evidence="3">
    <location>
        <begin position="66"/>
        <end position="114"/>
    </location>
</feature>
<evidence type="ECO:0000313" key="5">
    <source>
        <dbReference type="Proteomes" id="UP000681586"/>
    </source>
</evidence>